<evidence type="ECO:0000313" key="2">
    <source>
        <dbReference type="Proteomes" id="UP000768646"/>
    </source>
</evidence>
<name>A0ACB7CI33_9ASCO</name>
<organism evidence="1 2">
    <name type="scientific">Pneumocystis oryctolagi</name>
    <dbReference type="NCBI Taxonomy" id="42067"/>
    <lineage>
        <taxon>Eukaryota</taxon>
        <taxon>Fungi</taxon>
        <taxon>Dikarya</taxon>
        <taxon>Ascomycota</taxon>
        <taxon>Taphrinomycotina</taxon>
        <taxon>Pneumocystomycetes</taxon>
        <taxon>Pneumocystaceae</taxon>
        <taxon>Pneumocystis</taxon>
    </lineage>
</organism>
<gene>
    <name evidence="1" type="ORF">PORY_001364</name>
</gene>
<sequence length="105" mass="12609">MLNRKKLNGSENILYRFTRLNMLFIASIIFIYYSIWTLIMPFVDKDHSLHNFFFPREWAIRIPVILLLTCFAIVTSFMALVMIRSNSLKFKKKNQSINYVKAYIY</sequence>
<accession>A0ACB7CI33</accession>
<evidence type="ECO:0000313" key="1">
    <source>
        <dbReference type="EMBL" id="KAG4305194.1"/>
    </source>
</evidence>
<dbReference type="Proteomes" id="UP000768646">
    <property type="component" value="Unassembled WGS sequence"/>
</dbReference>
<protein>
    <submittedName>
        <fullName evidence="1">Uncharacterized protein</fullName>
    </submittedName>
</protein>
<proteinExistence type="predicted"/>
<comment type="caution">
    <text evidence="1">The sequence shown here is derived from an EMBL/GenBank/DDBJ whole genome shotgun (WGS) entry which is preliminary data.</text>
</comment>
<reference evidence="1 2" key="1">
    <citation type="journal article" date="2021" name="Commun. Biol.">
        <title>Genomic insights into the host specific adaptation of the Pneumocystis genus.</title>
        <authorList>
            <person name="Cisse O.H."/>
            <person name="Ma L."/>
            <person name="Dekker J.P."/>
            <person name="Khil P.P."/>
            <person name="Youn J.-H."/>
            <person name="Brenchley J.M."/>
            <person name="Blair R."/>
            <person name="Pahar B."/>
            <person name="Chabe M."/>
            <person name="Van Rompay K.K.A."/>
            <person name="Keesler R."/>
            <person name="Sukura A."/>
            <person name="Hirsch V."/>
            <person name="Kutty G."/>
            <person name="Liu Y."/>
            <person name="Peng L."/>
            <person name="Chen J."/>
            <person name="Song J."/>
            <person name="Weissenbacher-Lang C."/>
            <person name="Xu J."/>
            <person name="Upham N.S."/>
            <person name="Stajich J.E."/>
            <person name="Cuomo C.A."/>
            <person name="Cushion M.T."/>
            <person name="Kovacs J.A."/>
        </authorList>
    </citation>
    <scope>NUCLEOTIDE SEQUENCE [LARGE SCALE GENOMIC DNA]</scope>
    <source>
        <strain evidence="1 2">RABM</strain>
    </source>
</reference>
<keyword evidence="2" id="KW-1185">Reference proteome</keyword>
<dbReference type="EMBL" id="JABTEG010000004">
    <property type="protein sequence ID" value="KAG4305194.1"/>
    <property type="molecule type" value="Genomic_DNA"/>
</dbReference>